<reference evidence="1 2" key="1">
    <citation type="journal article" date="2012" name="Genome Biol.">
        <title>Sequencing three crocodilian genomes to illuminate the evolution of archosaurs and amniotes.</title>
        <authorList>
            <person name="St John J.A."/>
            <person name="Braun E.L."/>
            <person name="Isberg S.R."/>
            <person name="Miles L.G."/>
            <person name="Chong A.Y."/>
            <person name="Gongora J."/>
            <person name="Dalzell P."/>
            <person name="Moran C."/>
            <person name="Bed'hom B."/>
            <person name="Abzhanov A."/>
            <person name="Burgess S.C."/>
            <person name="Cooksey A.M."/>
            <person name="Castoe T.A."/>
            <person name="Crawford N.G."/>
            <person name="Densmore L.D."/>
            <person name="Drew J.C."/>
            <person name="Edwards S.V."/>
            <person name="Faircloth B.C."/>
            <person name="Fujita M.K."/>
            <person name="Greenwold M.J."/>
            <person name="Hoffmann F.G."/>
            <person name="Howard J.M."/>
            <person name="Iguchi T."/>
            <person name="Janes D.E."/>
            <person name="Khan S.Y."/>
            <person name="Kohno S."/>
            <person name="de Koning A.J."/>
            <person name="Lance S.L."/>
            <person name="McCarthy F.M."/>
            <person name="McCormack J.E."/>
            <person name="Merchant M.E."/>
            <person name="Peterson D.G."/>
            <person name="Pollock D.D."/>
            <person name="Pourmand N."/>
            <person name="Raney B.J."/>
            <person name="Roessler K.A."/>
            <person name="Sanford J.R."/>
            <person name="Sawyer R.H."/>
            <person name="Schmidt C.J."/>
            <person name="Triplett E.W."/>
            <person name="Tuberville T.D."/>
            <person name="Venegas-Anaya M."/>
            <person name="Howard J.T."/>
            <person name="Jarvis E.D."/>
            <person name="Guillette L.J.Jr."/>
            <person name="Glenn T.C."/>
            <person name="Green R.E."/>
            <person name="Ray D.A."/>
        </authorList>
    </citation>
    <scope>NUCLEOTIDE SEQUENCE [LARGE SCALE GENOMIC DNA]</scope>
    <source>
        <strain evidence="1">KSC_2009_1</strain>
    </source>
</reference>
<evidence type="ECO:0000313" key="2">
    <source>
        <dbReference type="Proteomes" id="UP000050525"/>
    </source>
</evidence>
<gene>
    <name evidence="1" type="ORF">Y1Q_0007157</name>
</gene>
<protein>
    <submittedName>
        <fullName evidence="1">Uncharacterized protein</fullName>
    </submittedName>
</protein>
<name>A0A151N628_ALLMI</name>
<proteinExistence type="predicted"/>
<dbReference type="Proteomes" id="UP000050525">
    <property type="component" value="Unassembled WGS sequence"/>
</dbReference>
<keyword evidence="2" id="KW-1185">Reference proteome</keyword>
<dbReference type="AlphaFoldDB" id="A0A151N628"/>
<comment type="caution">
    <text evidence="1">The sequence shown here is derived from an EMBL/GenBank/DDBJ whole genome shotgun (WGS) entry which is preliminary data.</text>
</comment>
<dbReference type="EMBL" id="AKHW03004004">
    <property type="protein sequence ID" value="KYO32167.1"/>
    <property type="molecule type" value="Genomic_DNA"/>
</dbReference>
<sequence length="100" mass="11404">MVEILRLVVGELDMKEAKCYLCERLFWYLWVSGRKQIGGSAGKTAHACHPSATHQATPSYRSAELELTLISNFSEPRWKAPKRASFNQEGWKEGCLIPHR</sequence>
<organism evidence="1 2">
    <name type="scientific">Alligator mississippiensis</name>
    <name type="common">American alligator</name>
    <dbReference type="NCBI Taxonomy" id="8496"/>
    <lineage>
        <taxon>Eukaryota</taxon>
        <taxon>Metazoa</taxon>
        <taxon>Chordata</taxon>
        <taxon>Craniata</taxon>
        <taxon>Vertebrata</taxon>
        <taxon>Euteleostomi</taxon>
        <taxon>Archelosauria</taxon>
        <taxon>Archosauria</taxon>
        <taxon>Crocodylia</taxon>
        <taxon>Alligatoridae</taxon>
        <taxon>Alligatorinae</taxon>
        <taxon>Alligator</taxon>
    </lineage>
</organism>
<accession>A0A151N628</accession>
<evidence type="ECO:0000313" key="1">
    <source>
        <dbReference type="EMBL" id="KYO32167.1"/>
    </source>
</evidence>